<dbReference type="Proteomes" id="UP000317650">
    <property type="component" value="Chromosome 5"/>
</dbReference>
<sequence>MVVCSPWHYPVSARRPPHLPLLFKPILLNILHRPPFSKRRAAPQPINAIGDHSSSFSGTPQQQQQQKQKQVRTLFPGGFKRPELNIPTLVLRLSVDEVLERGADVDVALLKRVGAVVLDGGDQSGARLYEAACALKSFLRDRAYLLIAERVDIAAAVGASGVVLSDSAIPALVARNMMMKSRSDSVYLPLVARTVHDTASAITASSSEGADFLIMSIKTVKSVAVQESSITQFIKVPVFFTTSDSHGNQLPSKMASKLLQYGAGGMVMSLNDLMSFDDGILKMFAMAYTANGILQDAFPNSGTKSDDSRVVNNGEKGISGFTRLDDREIQLIERERLLIDEAVSIIQKATPMMKDVSLLVDAAARLCEPFLLVIVGEFNSGKSTVINALLGKRYLEEGVVPTTNEITLLLYSDMDSDNHKRCERNPDGQFICYLSSPILKDMNLVDTPGTNVILQRQQRLTEEFVPRADLILFVISADRPLTESEVTFLLYVQQWKKKVIFVLNKLDLYRTASELEEATSFVKENARKLLNAENIMLFPVSARSALEAKLSSSIYSVGDYEEVLSNDHRWISSRFYALEKFLLSLLDGTTETGMERVKLKLETPLAIADRLLLSCQRIVKQEYENAIEDLTSINGVIGSVKDYAVRIESESVSWRTNIMSLIATAKARAVKLIDSILRLSNIDLLPTYALRGEKAGSTIATSAVQNDIISPALVDVQRLLVDYSMWLESRNSDEAKLYMECFEKRWPASVDYERKVYLETCASLDTSEDFSMKVLENFSSAAAARLFEQEIREVVVGTFGGLGAAGLSASLLTSVLPTTLEDLLALAFCSAGGWLAISNFPARRRQAVEKVRRVADKLAHEIEKAMQKDLQHSIEKLNHFVEATGKPYAEAAQDRIDWLAKTQDELAKVEQNLQAMKVEVQNLHVS</sequence>
<dbReference type="FunFam" id="3.40.50.300:FF:001052">
    <property type="entry name" value="Probable transmembrane GTPase FZO-like, chloroplastic"/>
    <property type="match status" value="1"/>
</dbReference>
<dbReference type="PANTHER" id="PTHR43681">
    <property type="entry name" value="TRANSMEMBRANE GTPASE FZO"/>
    <property type="match status" value="1"/>
</dbReference>
<dbReference type="Gene3D" id="3.20.20.70">
    <property type="entry name" value="Aldolase class I"/>
    <property type="match status" value="1"/>
</dbReference>
<evidence type="ECO:0000259" key="3">
    <source>
        <dbReference type="Pfam" id="PF01926"/>
    </source>
</evidence>
<dbReference type="Pfam" id="PF01926">
    <property type="entry name" value="MMR_HSR1"/>
    <property type="match status" value="1"/>
</dbReference>
<name>A0A4S8JX67_MUSBA</name>
<dbReference type="InterPro" id="IPR051943">
    <property type="entry name" value="TRAFAC_Dynamin-like_GTPase"/>
</dbReference>
<evidence type="ECO:0000256" key="2">
    <source>
        <dbReference type="SAM" id="MobiDB-lite"/>
    </source>
</evidence>
<dbReference type="InterPro" id="IPR005225">
    <property type="entry name" value="Small_GTP-bd"/>
</dbReference>
<dbReference type="STRING" id="52838.A0A4S8JX67"/>
<dbReference type="NCBIfam" id="TIGR00231">
    <property type="entry name" value="small_GTP"/>
    <property type="match status" value="1"/>
</dbReference>
<dbReference type="InterPro" id="IPR013785">
    <property type="entry name" value="Aldolase_TIM"/>
</dbReference>
<reference evidence="4 5" key="1">
    <citation type="journal article" date="2019" name="Nat. Plants">
        <title>Genome sequencing of Musa balbisiana reveals subgenome evolution and function divergence in polyploid bananas.</title>
        <authorList>
            <person name="Yao X."/>
        </authorList>
    </citation>
    <scope>NUCLEOTIDE SEQUENCE [LARGE SCALE GENOMIC DNA]</scope>
    <source>
        <strain evidence="5">cv. DH-PKW</strain>
        <tissue evidence="4">Leaves</tissue>
    </source>
</reference>
<dbReference type="EMBL" id="PYDT01000003">
    <property type="protein sequence ID" value="THU66894.1"/>
    <property type="molecule type" value="Genomic_DNA"/>
</dbReference>
<evidence type="ECO:0000313" key="5">
    <source>
        <dbReference type="Proteomes" id="UP000317650"/>
    </source>
</evidence>
<dbReference type="CDD" id="cd09912">
    <property type="entry name" value="DLP_2"/>
    <property type="match status" value="1"/>
</dbReference>
<dbReference type="SUPFAM" id="SSF52540">
    <property type="entry name" value="P-loop containing nucleoside triphosphate hydrolases"/>
    <property type="match status" value="1"/>
</dbReference>
<dbReference type="PANTHER" id="PTHR43681:SF1">
    <property type="entry name" value="SARCALUMENIN"/>
    <property type="match status" value="1"/>
</dbReference>
<dbReference type="GO" id="GO:0031969">
    <property type="term" value="C:chloroplast membrane"/>
    <property type="evidence" value="ECO:0007669"/>
    <property type="project" value="TreeGrafter"/>
</dbReference>
<keyword evidence="1" id="KW-0175">Coiled coil</keyword>
<feature type="region of interest" description="Disordered" evidence="2">
    <location>
        <begin position="47"/>
        <end position="71"/>
    </location>
</feature>
<dbReference type="AlphaFoldDB" id="A0A4S8JX67"/>
<dbReference type="InterPro" id="IPR027417">
    <property type="entry name" value="P-loop_NTPase"/>
</dbReference>
<dbReference type="GO" id="GO:0010027">
    <property type="term" value="P:thylakoid membrane organization"/>
    <property type="evidence" value="ECO:0007669"/>
    <property type="project" value="TreeGrafter"/>
</dbReference>
<feature type="coiled-coil region" evidence="1">
    <location>
        <begin position="899"/>
        <end position="926"/>
    </location>
</feature>
<dbReference type="InterPro" id="IPR006073">
    <property type="entry name" value="GTP-bd"/>
</dbReference>
<evidence type="ECO:0000256" key="1">
    <source>
        <dbReference type="SAM" id="Coils"/>
    </source>
</evidence>
<keyword evidence="5" id="KW-1185">Reference proteome</keyword>
<comment type="caution">
    <text evidence="4">The sequence shown here is derived from an EMBL/GenBank/DDBJ whole genome shotgun (WGS) entry which is preliminary data.</text>
</comment>
<dbReference type="FunFam" id="3.20.20.70:FF:000243">
    <property type="entry name" value="Probable transmembrane GTPase FZO-like, chloroplastic"/>
    <property type="match status" value="1"/>
</dbReference>
<proteinExistence type="predicted"/>
<organism evidence="4 5">
    <name type="scientific">Musa balbisiana</name>
    <name type="common">Banana</name>
    <dbReference type="NCBI Taxonomy" id="52838"/>
    <lineage>
        <taxon>Eukaryota</taxon>
        <taxon>Viridiplantae</taxon>
        <taxon>Streptophyta</taxon>
        <taxon>Embryophyta</taxon>
        <taxon>Tracheophyta</taxon>
        <taxon>Spermatophyta</taxon>
        <taxon>Magnoliopsida</taxon>
        <taxon>Liliopsida</taxon>
        <taxon>Zingiberales</taxon>
        <taxon>Musaceae</taxon>
        <taxon>Musa</taxon>
    </lineage>
</organism>
<dbReference type="Gene3D" id="3.40.50.300">
    <property type="entry name" value="P-loop containing nucleotide triphosphate hydrolases"/>
    <property type="match status" value="1"/>
</dbReference>
<accession>A0A4S8JX67</accession>
<feature type="domain" description="G" evidence="3">
    <location>
        <begin position="373"/>
        <end position="505"/>
    </location>
</feature>
<evidence type="ECO:0000313" key="4">
    <source>
        <dbReference type="EMBL" id="THU66894.1"/>
    </source>
</evidence>
<gene>
    <name evidence="4" type="ORF">C4D60_Mb05t19000</name>
</gene>
<protein>
    <recommendedName>
        <fullName evidence="3">G domain-containing protein</fullName>
    </recommendedName>
</protein>
<dbReference type="GO" id="GO:0005525">
    <property type="term" value="F:GTP binding"/>
    <property type="evidence" value="ECO:0007669"/>
    <property type="project" value="InterPro"/>
</dbReference>